<keyword evidence="2" id="KW-1185">Reference proteome</keyword>
<protein>
    <submittedName>
        <fullName evidence="1">Uncharacterized protein</fullName>
    </submittedName>
</protein>
<organism evidence="1 2">
    <name type="scientific">Pyropia yezoensis</name>
    <name type="common">Susabi-nori</name>
    <name type="synonym">Porphyra yezoensis</name>
    <dbReference type="NCBI Taxonomy" id="2788"/>
    <lineage>
        <taxon>Eukaryota</taxon>
        <taxon>Rhodophyta</taxon>
        <taxon>Bangiophyceae</taxon>
        <taxon>Bangiales</taxon>
        <taxon>Bangiaceae</taxon>
        <taxon>Pyropia</taxon>
    </lineage>
</organism>
<reference evidence="1" key="1">
    <citation type="submission" date="2019-11" db="EMBL/GenBank/DDBJ databases">
        <title>Nori genome reveals adaptations in red seaweeds to the harsh intertidal environment.</title>
        <authorList>
            <person name="Wang D."/>
            <person name="Mao Y."/>
        </authorList>
    </citation>
    <scope>NUCLEOTIDE SEQUENCE</scope>
    <source>
        <tissue evidence="1">Gametophyte</tissue>
    </source>
</reference>
<proteinExistence type="predicted"/>
<evidence type="ECO:0000313" key="1">
    <source>
        <dbReference type="EMBL" id="KAK1859486.1"/>
    </source>
</evidence>
<comment type="caution">
    <text evidence="1">The sequence shown here is derived from an EMBL/GenBank/DDBJ whole genome shotgun (WGS) entry which is preliminary data.</text>
</comment>
<gene>
    <name evidence="1" type="ORF">I4F81_002082</name>
</gene>
<evidence type="ECO:0000313" key="2">
    <source>
        <dbReference type="Proteomes" id="UP000798662"/>
    </source>
</evidence>
<accession>A0ACC3BND8</accession>
<sequence>MSTLPAAGTRDLSLLGSLLSAPPLPSPSVPVMATATATATATPPPPGKVPPGPDVKFRCTNQQGWSNPTGQVLRPLAERVWVAERAFMPAPSAPDIGGKTTVIKLSSGTLFVHNPLLLTEDLAAALAALGPVSHVVSASMAHHGYVAQWLAAYPNATGLAPPGLAAKCPSIPLSAELGDTPPTDLAADFDQVYVSSVPAFSEVAFFHRPSGTLLLTDLLMRIGGKADGVSVGTRLMGAVFRGPVRLATRTVLAKDKAAFREQVRRIAAWDSKRMVMAHGTVVEGNVQAALREWFPFL</sequence>
<dbReference type="Proteomes" id="UP000798662">
    <property type="component" value="Chromosome 1"/>
</dbReference>
<name>A0ACC3BND8_PYRYE</name>
<dbReference type="EMBL" id="CM020618">
    <property type="protein sequence ID" value="KAK1859486.1"/>
    <property type="molecule type" value="Genomic_DNA"/>
</dbReference>